<evidence type="ECO:0000313" key="2">
    <source>
        <dbReference type="Proteomes" id="UP000184267"/>
    </source>
</evidence>
<protein>
    <submittedName>
        <fullName evidence="1">Uncharacterized protein</fullName>
    </submittedName>
</protein>
<name>A0A1M2VUY0_TRAPU</name>
<keyword evidence="2" id="KW-1185">Reference proteome</keyword>
<dbReference type="Proteomes" id="UP000184267">
    <property type="component" value="Unassembled WGS sequence"/>
</dbReference>
<gene>
    <name evidence="1" type="ORF">TRAPUB_12113</name>
</gene>
<proteinExistence type="predicted"/>
<dbReference type="EMBL" id="MNAD01000649">
    <property type="protein sequence ID" value="OJT11368.1"/>
    <property type="molecule type" value="Genomic_DNA"/>
</dbReference>
<accession>A0A1M2VUY0</accession>
<reference evidence="1 2" key="1">
    <citation type="submission" date="2016-10" db="EMBL/GenBank/DDBJ databases">
        <title>Genome sequence of the basidiomycete white-rot fungus Trametes pubescens.</title>
        <authorList>
            <person name="Makela M.R."/>
            <person name="Granchi Z."/>
            <person name="Peng M."/>
            <person name="De Vries R.P."/>
            <person name="Grigoriev I."/>
            <person name="Riley R."/>
            <person name="Hilden K."/>
        </authorList>
    </citation>
    <scope>NUCLEOTIDE SEQUENCE [LARGE SCALE GENOMIC DNA]</scope>
    <source>
        <strain evidence="1 2">FBCC735</strain>
    </source>
</reference>
<evidence type="ECO:0000313" key="1">
    <source>
        <dbReference type="EMBL" id="OJT11368.1"/>
    </source>
</evidence>
<sequence length="184" mass="20107">MPNTRFPHNARGYLYYYLAPNAPALSGQIRFRVTGTNDPALFSSGEDLLRADHLPWRIPVVSLPRHKYYAALLRRLVDDGLVSEHLAQVASSSPCDVTSANVRSAPRIVHAFGQPFLPQFGQAAQPFYFIGAETVLRANFVPLNIVSDTAGIWGATIKVTMASSQARRSVASRSRRAPSTQGAV</sequence>
<dbReference type="OrthoDB" id="2758168at2759"/>
<comment type="caution">
    <text evidence="1">The sequence shown here is derived from an EMBL/GenBank/DDBJ whole genome shotgun (WGS) entry which is preliminary data.</text>
</comment>
<dbReference type="AlphaFoldDB" id="A0A1M2VUY0"/>
<organism evidence="1 2">
    <name type="scientific">Trametes pubescens</name>
    <name type="common">White-rot fungus</name>
    <dbReference type="NCBI Taxonomy" id="154538"/>
    <lineage>
        <taxon>Eukaryota</taxon>
        <taxon>Fungi</taxon>
        <taxon>Dikarya</taxon>
        <taxon>Basidiomycota</taxon>
        <taxon>Agaricomycotina</taxon>
        <taxon>Agaricomycetes</taxon>
        <taxon>Polyporales</taxon>
        <taxon>Polyporaceae</taxon>
        <taxon>Trametes</taxon>
    </lineage>
</organism>